<reference evidence="1" key="1">
    <citation type="submission" date="2018-05" db="EMBL/GenBank/DDBJ databases">
        <authorList>
            <person name="Lanie J.A."/>
            <person name="Ng W.-L."/>
            <person name="Kazmierczak K.M."/>
            <person name="Andrzejewski T.M."/>
            <person name="Davidsen T.M."/>
            <person name="Wayne K.J."/>
            <person name="Tettelin H."/>
            <person name="Glass J.I."/>
            <person name="Rusch D."/>
            <person name="Podicherti R."/>
            <person name="Tsui H.-C.T."/>
            <person name="Winkler M.E."/>
        </authorList>
    </citation>
    <scope>NUCLEOTIDE SEQUENCE</scope>
</reference>
<dbReference type="AlphaFoldDB" id="A0A383BV34"/>
<gene>
    <name evidence="1" type="ORF">METZ01_LOCUS476593</name>
</gene>
<sequence length="143" mass="16254">MTTTKTSKYYRSTNLERDLKSKSSPNLVITDAMLRTARYVYDALDGKTSDSAISVVGPYGSGKSTSTVTILRHLTNTLEKKYVTQFNKSQLKRRKFFSRKQIITITGERESLEKGLKRELGKKFKNKRPNVSGMITHLSKDNP</sequence>
<dbReference type="InterPro" id="IPR027417">
    <property type="entry name" value="P-loop_NTPase"/>
</dbReference>
<protein>
    <submittedName>
        <fullName evidence="1">Uncharacterized protein</fullName>
    </submittedName>
</protein>
<proteinExistence type="predicted"/>
<evidence type="ECO:0000313" key="1">
    <source>
        <dbReference type="EMBL" id="SVE23739.1"/>
    </source>
</evidence>
<accession>A0A383BV34</accession>
<dbReference type="SUPFAM" id="SSF52540">
    <property type="entry name" value="P-loop containing nucleoside triphosphate hydrolases"/>
    <property type="match status" value="1"/>
</dbReference>
<dbReference type="EMBL" id="UINC01203468">
    <property type="protein sequence ID" value="SVE23739.1"/>
    <property type="molecule type" value="Genomic_DNA"/>
</dbReference>
<organism evidence="1">
    <name type="scientific">marine metagenome</name>
    <dbReference type="NCBI Taxonomy" id="408172"/>
    <lineage>
        <taxon>unclassified sequences</taxon>
        <taxon>metagenomes</taxon>
        <taxon>ecological metagenomes</taxon>
    </lineage>
</organism>
<dbReference type="Gene3D" id="3.40.50.300">
    <property type="entry name" value="P-loop containing nucleotide triphosphate hydrolases"/>
    <property type="match status" value="1"/>
</dbReference>
<name>A0A383BV34_9ZZZZ</name>
<feature type="non-terminal residue" evidence="1">
    <location>
        <position position="143"/>
    </location>
</feature>